<dbReference type="InterPro" id="IPR008915">
    <property type="entry name" value="Peptidase_M50"/>
</dbReference>
<keyword evidence="7" id="KW-0479">Metal-binding</keyword>
<evidence type="ECO:0000256" key="5">
    <source>
        <dbReference type="ARBA" id="ARBA00022670"/>
    </source>
</evidence>
<proteinExistence type="inferred from homology"/>
<feature type="transmembrane region" description="Helical" evidence="13">
    <location>
        <begin position="189"/>
        <end position="208"/>
    </location>
</feature>
<comment type="caution">
    <text evidence="15">The sequence shown here is derived from an EMBL/GenBank/DDBJ whole genome shotgun (WGS) entry which is preliminary data.</text>
</comment>
<feature type="transmembrane region" description="Helical" evidence="13">
    <location>
        <begin position="142"/>
        <end position="163"/>
    </location>
</feature>
<evidence type="ECO:0000256" key="13">
    <source>
        <dbReference type="SAM" id="Phobius"/>
    </source>
</evidence>
<evidence type="ECO:0000256" key="4">
    <source>
        <dbReference type="ARBA" id="ARBA00022475"/>
    </source>
</evidence>
<comment type="subcellular location">
    <subcellularLocation>
        <location evidence="2">Cell membrane</location>
        <topology evidence="2">Multi-pass membrane protein</topology>
    </subcellularLocation>
</comment>
<dbReference type="AlphaFoldDB" id="A0A850H6N0"/>
<keyword evidence="9" id="KW-0862">Zinc</keyword>
<keyword evidence="5 15" id="KW-0645">Protease</keyword>
<keyword evidence="6 13" id="KW-0812">Transmembrane</keyword>
<evidence type="ECO:0000256" key="12">
    <source>
        <dbReference type="ARBA" id="ARBA00023136"/>
    </source>
</evidence>
<keyword evidence="10 13" id="KW-1133">Transmembrane helix</keyword>
<evidence type="ECO:0000256" key="9">
    <source>
        <dbReference type="ARBA" id="ARBA00022833"/>
    </source>
</evidence>
<feature type="transmembrane region" description="Helical" evidence="13">
    <location>
        <begin position="95"/>
        <end position="122"/>
    </location>
</feature>
<feature type="domain" description="Peptidase M50" evidence="14">
    <location>
        <begin position="14"/>
        <end position="186"/>
    </location>
</feature>
<evidence type="ECO:0000256" key="8">
    <source>
        <dbReference type="ARBA" id="ARBA00022801"/>
    </source>
</evidence>
<dbReference type="InterPro" id="IPR044537">
    <property type="entry name" value="Rip2-like"/>
</dbReference>
<dbReference type="GO" id="GO:0006508">
    <property type="term" value="P:proteolysis"/>
    <property type="evidence" value="ECO:0007669"/>
    <property type="project" value="UniProtKB-KW"/>
</dbReference>
<dbReference type="GO" id="GO:0008237">
    <property type="term" value="F:metallopeptidase activity"/>
    <property type="evidence" value="ECO:0007669"/>
    <property type="project" value="UniProtKB-KW"/>
</dbReference>
<keyword evidence="16" id="KW-1185">Reference proteome</keyword>
<evidence type="ECO:0000256" key="2">
    <source>
        <dbReference type="ARBA" id="ARBA00004651"/>
    </source>
</evidence>
<dbReference type="GO" id="GO:0005886">
    <property type="term" value="C:plasma membrane"/>
    <property type="evidence" value="ECO:0007669"/>
    <property type="project" value="UniProtKB-SubCell"/>
</dbReference>
<evidence type="ECO:0000313" key="16">
    <source>
        <dbReference type="Proteomes" id="UP000546031"/>
    </source>
</evidence>
<evidence type="ECO:0000256" key="10">
    <source>
        <dbReference type="ARBA" id="ARBA00022989"/>
    </source>
</evidence>
<evidence type="ECO:0000256" key="3">
    <source>
        <dbReference type="ARBA" id="ARBA00007931"/>
    </source>
</evidence>
<dbReference type="CDD" id="cd06158">
    <property type="entry name" value="S2P-M50_like_1"/>
    <property type="match status" value="1"/>
</dbReference>
<dbReference type="EMBL" id="JABWTA010000001">
    <property type="protein sequence ID" value="NVE93429.1"/>
    <property type="molecule type" value="Genomic_DNA"/>
</dbReference>
<feature type="transmembrane region" description="Helical" evidence="13">
    <location>
        <begin position="58"/>
        <end position="75"/>
    </location>
</feature>
<keyword evidence="11" id="KW-0482">Metalloprotease</keyword>
<dbReference type="PANTHER" id="PTHR35864:SF1">
    <property type="entry name" value="ZINC METALLOPROTEASE YWHC-RELATED"/>
    <property type="match status" value="1"/>
</dbReference>
<reference evidence="15 16" key="1">
    <citation type="submission" date="2020-06" db="EMBL/GenBank/DDBJ databases">
        <title>Altererythrobacter lutimaris sp. nov., a marine bacterium isolated from a tidal flat.</title>
        <authorList>
            <person name="Kim D."/>
            <person name="Yoo Y."/>
            <person name="Kim J.-J."/>
        </authorList>
    </citation>
    <scope>NUCLEOTIDE SEQUENCE [LARGE SCALE GENOMIC DNA]</scope>
    <source>
        <strain evidence="15 16">JGD-16</strain>
    </source>
</reference>
<name>A0A850H6N0_9SPHN</name>
<organism evidence="15 16">
    <name type="scientific">Altererythrobacter lutimaris</name>
    <dbReference type="NCBI Taxonomy" id="2743979"/>
    <lineage>
        <taxon>Bacteria</taxon>
        <taxon>Pseudomonadati</taxon>
        <taxon>Pseudomonadota</taxon>
        <taxon>Alphaproteobacteria</taxon>
        <taxon>Sphingomonadales</taxon>
        <taxon>Erythrobacteraceae</taxon>
        <taxon>Altererythrobacter</taxon>
    </lineage>
</organism>
<evidence type="ECO:0000256" key="7">
    <source>
        <dbReference type="ARBA" id="ARBA00022723"/>
    </source>
</evidence>
<evidence type="ECO:0000259" key="14">
    <source>
        <dbReference type="Pfam" id="PF02163"/>
    </source>
</evidence>
<keyword evidence="4" id="KW-1003">Cell membrane</keyword>
<evidence type="ECO:0000256" key="1">
    <source>
        <dbReference type="ARBA" id="ARBA00001947"/>
    </source>
</evidence>
<comment type="cofactor">
    <cofactor evidence="1">
        <name>Zn(2+)</name>
        <dbReference type="ChEBI" id="CHEBI:29105"/>
    </cofactor>
</comment>
<dbReference type="GO" id="GO:0046872">
    <property type="term" value="F:metal ion binding"/>
    <property type="evidence" value="ECO:0007669"/>
    <property type="project" value="UniProtKB-KW"/>
</dbReference>
<dbReference type="Pfam" id="PF02163">
    <property type="entry name" value="Peptidase_M50"/>
    <property type="match status" value="1"/>
</dbReference>
<evidence type="ECO:0000313" key="15">
    <source>
        <dbReference type="EMBL" id="NVE93429.1"/>
    </source>
</evidence>
<keyword evidence="8" id="KW-0378">Hydrolase</keyword>
<keyword evidence="12 13" id="KW-0472">Membrane</keyword>
<gene>
    <name evidence="15" type="ORF">HUO12_00800</name>
</gene>
<evidence type="ECO:0000256" key="6">
    <source>
        <dbReference type="ARBA" id="ARBA00022692"/>
    </source>
</evidence>
<dbReference type="RefSeq" id="WP_176271798.1">
    <property type="nucleotide sequence ID" value="NZ_JABWTA010000001.1"/>
</dbReference>
<evidence type="ECO:0000256" key="11">
    <source>
        <dbReference type="ARBA" id="ARBA00023049"/>
    </source>
</evidence>
<accession>A0A850H6N0</accession>
<dbReference type="InterPro" id="IPR052348">
    <property type="entry name" value="Metallopeptidase_M50B"/>
</dbReference>
<dbReference type="PANTHER" id="PTHR35864">
    <property type="entry name" value="ZINC METALLOPROTEASE MJ0611-RELATED"/>
    <property type="match status" value="1"/>
</dbReference>
<comment type="similarity">
    <text evidence="3">Belongs to the peptidase M50B family.</text>
</comment>
<protein>
    <submittedName>
        <fullName evidence="15">Site-2 protease family protein</fullName>
    </submittedName>
</protein>
<dbReference type="Proteomes" id="UP000546031">
    <property type="component" value="Unassembled WGS sequence"/>
</dbReference>
<sequence length="238" mass="25467">MSDTVLLILVLVPALIIAIVFHEVAHGWAALSLGDPTAKERNRLSLNPIRHVDPVGTLLVPGFLAVVGGPIFGWAKPVPVNAHRLDNPRYGMMAVAAAGPGSNFILAGIGAVLLGIVAPQVWGFAPGAETFTIIDGTGETSLVLTGLFYFILINVFLGIFNLLPIPPFDGSHIIEGLLPRRYVHLYAKLRPLGMVLFFGLVALVWFAPQLGVLEKTIWPPVQWALNEYLSLAEAIAGG</sequence>